<feature type="compositionally biased region" description="Polar residues" evidence="3">
    <location>
        <begin position="361"/>
        <end position="374"/>
    </location>
</feature>
<dbReference type="PANTHER" id="PTHR12537">
    <property type="entry name" value="RNA BINDING PROTEIN PUMILIO-RELATED"/>
    <property type="match status" value="1"/>
</dbReference>
<evidence type="ECO:0000313" key="5">
    <source>
        <dbReference type="EMBL" id="PVH20424.1"/>
    </source>
</evidence>
<dbReference type="EMBL" id="PKFO01000003">
    <property type="protein sequence ID" value="PVH20424.1"/>
    <property type="molecule type" value="Genomic_DNA"/>
</dbReference>
<dbReference type="Proteomes" id="UP000244309">
    <property type="component" value="Unassembled WGS sequence"/>
</dbReference>
<feature type="repeat" description="Pumilio" evidence="2">
    <location>
        <begin position="626"/>
        <end position="661"/>
    </location>
</feature>
<evidence type="ECO:0000259" key="4">
    <source>
        <dbReference type="PROSITE" id="PS50303"/>
    </source>
</evidence>
<evidence type="ECO:0000313" key="6">
    <source>
        <dbReference type="Proteomes" id="UP000244309"/>
    </source>
</evidence>
<gene>
    <name evidence="5" type="ORF">CXQ85_002212</name>
</gene>
<evidence type="ECO:0000256" key="2">
    <source>
        <dbReference type="PROSITE-ProRule" id="PRU00317"/>
    </source>
</evidence>
<dbReference type="Gene3D" id="1.25.10.10">
    <property type="entry name" value="Leucine-rich Repeat Variant"/>
    <property type="match status" value="1"/>
</dbReference>
<feature type="compositionally biased region" description="Polar residues" evidence="3">
    <location>
        <begin position="154"/>
        <end position="166"/>
    </location>
</feature>
<dbReference type="FunFam" id="1.25.10.10:FF:000237">
    <property type="entry name" value="Pumilio homolog 9"/>
    <property type="match status" value="1"/>
</dbReference>
<dbReference type="GO" id="GO:0003729">
    <property type="term" value="F:mRNA binding"/>
    <property type="evidence" value="ECO:0007669"/>
    <property type="project" value="UniProtKB-ARBA"/>
</dbReference>
<sequence length="760" mass="82538">MSANLQSRSASVSNSSGSNKSSGLRSASIGGSNFFNKDGSSFFSLDHSGSADDSLPEIKEKSFSQENHVPSELDIVGALGTLNLDEEFDDGNGPQSPNSSASSSKQEAPKSSTPFAQPQILQNVMAPPNNPQGSLTPQPAPVSGFGSASAVPASLNTTPSNSWSNTYVPLSAPPFAFPMEDKSADLAMRVTPLELPDGKPEDLSGQGMVRPSSREGPASQHGAMMSVSPQPLHPLGGVLDSRFAFGNFFSMSGMNFAPEQGNHLGSGDKDPQAFGDGNPIKDKRDQAPFDVPNSDPSALPHMGMPTMWNQHPQYVNPQFISGRGQNMDARMMPGPMGQFEGVQPNFMNVGGQNRYKDHGFSNYSNTSPGPNMSSGNNQQRNHHGNGPSGNYSNRRNYNMNSGVNVHRKMHNSNRRKGDDASKYANAKLEDFTGDIYSLCKDQHGCRFLQRQLDLGKESSQKSGSVSSAVTNDVAATVIFNEIYLKVVELMTDPFGNYLIQKLSENVSPDQRLILVKNAAPEFVRIALDPHGTRALQKLVECISTPEEIQHVIESLAPHIVTLSRDLNGNHVVQKCLQKLSPENNSFIFDTTSAHCTEIATHRHGCCVLQRCLDHGNDDQRKQLSLKVAENATRLASDPFGNYVVQYVLSRGDAESIELILDHIRSNIIALSLHKFGSNVIEKSLRIDALTDRVMEVLLNKSDKFPSLLNDPYGNYVLQTSLDVASSTDLAKLAISLQPLLPGIKNTPHGRRIMTKIQNIL</sequence>
<dbReference type="Pfam" id="PF00806">
    <property type="entry name" value="PUF"/>
    <property type="match status" value="8"/>
</dbReference>
<dbReference type="SMART" id="SM00025">
    <property type="entry name" value="Pumilio"/>
    <property type="match status" value="8"/>
</dbReference>
<proteinExistence type="predicted"/>
<feature type="compositionally biased region" description="Polar residues" evidence="3">
    <location>
        <begin position="113"/>
        <end position="122"/>
    </location>
</feature>
<feature type="compositionally biased region" description="Polar residues" evidence="3">
    <location>
        <begin position="29"/>
        <end position="43"/>
    </location>
</feature>
<dbReference type="SUPFAM" id="SSF48371">
    <property type="entry name" value="ARM repeat"/>
    <property type="match status" value="1"/>
</dbReference>
<feature type="compositionally biased region" description="Low complexity" evidence="3">
    <location>
        <begin position="7"/>
        <end position="28"/>
    </location>
</feature>
<accession>A0A2V1ARR2</accession>
<feature type="region of interest" description="Disordered" evidence="3">
    <location>
        <begin position="260"/>
        <end position="287"/>
    </location>
</feature>
<feature type="region of interest" description="Disordered" evidence="3">
    <location>
        <begin position="348"/>
        <end position="399"/>
    </location>
</feature>
<keyword evidence="6" id="KW-1185">Reference proteome</keyword>
<dbReference type="PROSITE" id="PS50302">
    <property type="entry name" value="PUM"/>
    <property type="match status" value="7"/>
</dbReference>
<keyword evidence="1" id="KW-0677">Repeat</keyword>
<dbReference type="STRING" id="45357.A0A2V1ARR2"/>
<dbReference type="InterPro" id="IPR011989">
    <property type="entry name" value="ARM-like"/>
</dbReference>
<feature type="repeat" description="Pumilio" evidence="2">
    <location>
        <begin position="554"/>
        <end position="589"/>
    </location>
</feature>
<feature type="domain" description="PUM-HD" evidence="4">
    <location>
        <begin position="409"/>
        <end position="760"/>
    </location>
</feature>
<feature type="repeat" description="Pumilio" evidence="2">
    <location>
        <begin position="481"/>
        <end position="516"/>
    </location>
</feature>
<dbReference type="OrthoDB" id="668540at2759"/>
<evidence type="ECO:0000256" key="1">
    <source>
        <dbReference type="ARBA" id="ARBA00022737"/>
    </source>
</evidence>
<dbReference type="VEuPathDB" id="FungiDB:CXQ85_002212"/>
<dbReference type="CDD" id="cd07920">
    <property type="entry name" value="Pumilio"/>
    <property type="match status" value="1"/>
</dbReference>
<feature type="compositionally biased region" description="Low complexity" evidence="3">
    <location>
        <begin position="91"/>
        <end position="112"/>
    </location>
</feature>
<comment type="caution">
    <text evidence="5">The sequence shown here is derived from an EMBL/GenBank/DDBJ whole genome shotgun (WGS) entry which is preliminary data.</text>
</comment>
<reference evidence="5 6" key="1">
    <citation type="submission" date="2017-12" db="EMBL/GenBank/DDBJ databases">
        <title>Genome Sequence of a Multidrug-Resistant Candida haemulonii Isolate from a Patient with Chronic Leg Ulcers in Israel.</title>
        <authorList>
            <person name="Chow N.A."/>
            <person name="Gade L."/>
            <person name="Batra D."/>
            <person name="Rowe L.A."/>
            <person name="Ben-Ami R."/>
            <person name="Loparev V.N."/>
            <person name="Litvintseva A.P."/>
        </authorList>
    </citation>
    <scope>NUCLEOTIDE SEQUENCE [LARGE SCALE GENOMIC DNA]</scope>
    <source>
        <strain evidence="5 6">B11899</strain>
    </source>
</reference>
<dbReference type="AlphaFoldDB" id="A0A2V1ARR2"/>
<dbReference type="PANTHER" id="PTHR12537:SF13">
    <property type="entry name" value="PUMILIO HOMOLOGY DOMAIN FAMILY MEMBER 4"/>
    <property type="match status" value="1"/>
</dbReference>
<feature type="repeat" description="Pumilio" evidence="2">
    <location>
        <begin position="517"/>
        <end position="553"/>
    </location>
</feature>
<dbReference type="InterPro" id="IPR001313">
    <property type="entry name" value="Pumilio_RNA-bd_rpt"/>
</dbReference>
<dbReference type="InterPro" id="IPR033133">
    <property type="entry name" value="PUM-HD"/>
</dbReference>
<dbReference type="RefSeq" id="XP_025341364.1">
    <property type="nucleotide sequence ID" value="XM_025485899.1"/>
</dbReference>
<feature type="repeat" description="Pumilio" evidence="2">
    <location>
        <begin position="662"/>
        <end position="699"/>
    </location>
</feature>
<dbReference type="GO" id="GO:0010608">
    <property type="term" value="P:post-transcriptional regulation of gene expression"/>
    <property type="evidence" value="ECO:0007669"/>
    <property type="project" value="TreeGrafter"/>
</dbReference>
<organism evidence="5 6">
    <name type="scientific">Candidozyma haemuli</name>
    <dbReference type="NCBI Taxonomy" id="45357"/>
    <lineage>
        <taxon>Eukaryota</taxon>
        <taxon>Fungi</taxon>
        <taxon>Dikarya</taxon>
        <taxon>Ascomycota</taxon>
        <taxon>Saccharomycotina</taxon>
        <taxon>Pichiomycetes</taxon>
        <taxon>Metschnikowiaceae</taxon>
        <taxon>Candidozyma</taxon>
    </lineage>
</organism>
<feature type="compositionally biased region" description="Low complexity" evidence="3">
    <location>
        <begin position="389"/>
        <end position="399"/>
    </location>
</feature>
<dbReference type="InterPro" id="IPR016024">
    <property type="entry name" value="ARM-type_fold"/>
</dbReference>
<protein>
    <recommendedName>
        <fullName evidence="4">PUM-HD domain-containing protein</fullName>
    </recommendedName>
</protein>
<dbReference type="PROSITE" id="PS50303">
    <property type="entry name" value="PUM_HD"/>
    <property type="match status" value="1"/>
</dbReference>
<dbReference type="GeneID" id="37007543"/>
<evidence type="ECO:0000256" key="3">
    <source>
        <dbReference type="SAM" id="MobiDB-lite"/>
    </source>
</evidence>
<feature type="repeat" description="Pumilio" evidence="2">
    <location>
        <begin position="430"/>
        <end position="466"/>
    </location>
</feature>
<feature type="region of interest" description="Disordered" evidence="3">
    <location>
        <begin position="194"/>
        <end position="224"/>
    </location>
</feature>
<feature type="region of interest" description="Disordered" evidence="3">
    <location>
        <begin position="1"/>
        <end position="166"/>
    </location>
</feature>
<dbReference type="GO" id="GO:0005737">
    <property type="term" value="C:cytoplasm"/>
    <property type="evidence" value="ECO:0007669"/>
    <property type="project" value="TreeGrafter"/>
</dbReference>
<dbReference type="InterPro" id="IPR033712">
    <property type="entry name" value="Pumilio_RNA-bd"/>
</dbReference>
<dbReference type="GO" id="GO:0010629">
    <property type="term" value="P:negative regulation of gene expression"/>
    <property type="evidence" value="ECO:0007669"/>
    <property type="project" value="UniProtKB-ARBA"/>
</dbReference>
<feature type="repeat" description="Pumilio" evidence="2">
    <location>
        <begin position="590"/>
        <end position="625"/>
    </location>
</feature>
<name>A0A2V1ARR2_9ASCO</name>